<dbReference type="InterPro" id="IPR025514">
    <property type="entry name" value="DUF4402"/>
</dbReference>
<dbReference type="Pfam" id="PF14352">
    <property type="entry name" value="DUF4402"/>
    <property type="match status" value="1"/>
</dbReference>
<dbReference type="Proteomes" id="UP001606210">
    <property type="component" value="Unassembled WGS sequence"/>
</dbReference>
<evidence type="ECO:0000313" key="2">
    <source>
        <dbReference type="EMBL" id="MFG6429770.1"/>
    </source>
</evidence>
<comment type="caution">
    <text evidence="2">The sequence shown here is derived from an EMBL/GenBank/DDBJ whole genome shotgun (WGS) entry which is preliminary data.</text>
</comment>
<feature type="signal peptide" evidence="1">
    <location>
        <begin position="1"/>
        <end position="23"/>
    </location>
</feature>
<organism evidence="2 3">
    <name type="scientific">Pelomonas parva</name>
    <dbReference type="NCBI Taxonomy" id="3299032"/>
    <lineage>
        <taxon>Bacteria</taxon>
        <taxon>Pseudomonadati</taxon>
        <taxon>Pseudomonadota</taxon>
        <taxon>Betaproteobacteria</taxon>
        <taxon>Burkholderiales</taxon>
        <taxon>Sphaerotilaceae</taxon>
        <taxon>Roseateles</taxon>
    </lineage>
</organism>
<gene>
    <name evidence="2" type="ORF">ACG00Y_07600</name>
</gene>
<dbReference type="RefSeq" id="WP_394477477.1">
    <property type="nucleotide sequence ID" value="NZ_JBIGHV010000002.1"/>
</dbReference>
<proteinExistence type="predicted"/>
<name>A0ABW7EZR6_9BURK</name>
<sequence length="154" mass="15129">MRVPARRRALHWVLLLASVAAPAQTLNNTAALSFGAFTAGGGGTISVGTGGARMKTGSVILVNQGGAASAAQFTITGTPSAMFDISLPADGTVFLSDGDNGSMALNGFVSSPAAVGVLSGGGTQQINVGATLSVGSSQATGSYTGSFNVTVNYQ</sequence>
<feature type="chain" id="PRO_5045577280" evidence="1">
    <location>
        <begin position="24"/>
        <end position="154"/>
    </location>
</feature>
<keyword evidence="3" id="KW-1185">Reference proteome</keyword>
<reference evidence="2 3" key="1">
    <citation type="submission" date="2024-08" db="EMBL/GenBank/DDBJ databases">
        <authorList>
            <person name="Lu H."/>
        </authorList>
    </citation>
    <scope>NUCLEOTIDE SEQUENCE [LARGE SCALE GENOMIC DNA]</scope>
    <source>
        <strain evidence="2 3">LYH14W</strain>
    </source>
</reference>
<evidence type="ECO:0000313" key="3">
    <source>
        <dbReference type="Proteomes" id="UP001606210"/>
    </source>
</evidence>
<accession>A0ABW7EZR6</accession>
<keyword evidence="1" id="KW-0732">Signal</keyword>
<dbReference type="EMBL" id="JBIGHV010000002">
    <property type="protein sequence ID" value="MFG6429770.1"/>
    <property type="molecule type" value="Genomic_DNA"/>
</dbReference>
<protein>
    <submittedName>
        <fullName evidence="2">DUF4402 domain-containing protein</fullName>
    </submittedName>
</protein>
<evidence type="ECO:0000256" key="1">
    <source>
        <dbReference type="SAM" id="SignalP"/>
    </source>
</evidence>